<organism evidence="2 3">
    <name type="scientific">Glutinoglossum americanum</name>
    <dbReference type="NCBI Taxonomy" id="1670608"/>
    <lineage>
        <taxon>Eukaryota</taxon>
        <taxon>Fungi</taxon>
        <taxon>Dikarya</taxon>
        <taxon>Ascomycota</taxon>
        <taxon>Pezizomycotina</taxon>
        <taxon>Geoglossomycetes</taxon>
        <taxon>Geoglossales</taxon>
        <taxon>Geoglossaceae</taxon>
        <taxon>Glutinoglossum</taxon>
    </lineage>
</organism>
<dbReference type="AlphaFoldDB" id="A0A9P8I3R8"/>
<dbReference type="EMBL" id="JAGHQL010000125">
    <property type="protein sequence ID" value="KAH0538025.1"/>
    <property type="molecule type" value="Genomic_DNA"/>
</dbReference>
<proteinExistence type="predicted"/>
<keyword evidence="3" id="KW-1185">Reference proteome</keyword>
<reference evidence="2" key="1">
    <citation type="submission" date="2021-03" db="EMBL/GenBank/DDBJ databases">
        <title>Comparative genomics and phylogenomic investigation of the class Geoglossomycetes provide insights into ecological specialization and systematics.</title>
        <authorList>
            <person name="Melie T."/>
            <person name="Pirro S."/>
            <person name="Miller A.N."/>
            <person name="Quandt A."/>
        </authorList>
    </citation>
    <scope>NUCLEOTIDE SEQUENCE</scope>
    <source>
        <strain evidence="2">GBOQ0MN5Z8</strain>
    </source>
</reference>
<protein>
    <recommendedName>
        <fullName evidence="1">DUF6589 domain-containing protein</fullName>
    </recommendedName>
</protein>
<feature type="domain" description="DUF6589" evidence="1">
    <location>
        <begin position="7"/>
        <end position="105"/>
    </location>
</feature>
<dbReference type="InterPro" id="IPR046496">
    <property type="entry name" value="DUF6589"/>
</dbReference>
<sequence>MPATSINVLRNIFQQQYRLEDDAFAERLFLIYGDQKTVQRLRTIKKRREDAISRYDSFKWLLPIPALFHLKMNYLKMIITAHYRTEDGVIDQSSLRHSKEFWNRRKHKYAYEMLYFKRLISTPATTKPLQRAILANSLINLRGQPNSWFETDRLVELRNGKMKDILRTRHTSSITLDYLFEYCSLNSSFLKDLQRHVEHIFGVHVDSKHSTKSSQYDIVTLAAELQKYSMKFHPGRSTANEASDLNTRGVTRLSEAIRRFNVRESSASDLATIAEEEADTEEPIDSFYQFNEDTVSVFDLP</sequence>
<name>A0A9P8I3R8_9PEZI</name>
<evidence type="ECO:0000313" key="2">
    <source>
        <dbReference type="EMBL" id="KAH0538025.1"/>
    </source>
</evidence>
<accession>A0A9P8I3R8</accession>
<evidence type="ECO:0000259" key="1">
    <source>
        <dbReference type="Pfam" id="PF20231"/>
    </source>
</evidence>
<gene>
    <name evidence="2" type="ORF">FGG08_005337</name>
</gene>
<dbReference type="Pfam" id="PF20231">
    <property type="entry name" value="DUF6589"/>
    <property type="match status" value="1"/>
</dbReference>
<dbReference type="OrthoDB" id="5427212at2759"/>
<evidence type="ECO:0000313" key="3">
    <source>
        <dbReference type="Proteomes" id="UP000698800"/>
    </source>
</evidence>
<dbReference type="Proteomes" id="UP000698800">
    <property type="component" value="Unassembled WGS sequence"/>
</dbReference>
<comment type="caution">
    <text evidence="2">The sequence shown here is derived from an EMBL/GenBank/DDBJ whole genome shotgun (WGS) entry which is preliminary data.</text>
</comment>